<feature type="compositionally biased region" description="Polar residues" evidence="1">
    <location>
        <begin position="83"/>
        <end position="96"/>
    </location>
</feature>
<evidence type="ECO:0000313" key="2">
    <source>
        <dbReference type="EMBL" id="SJZ49760.1"/>
    </source>
</evidence>
<dbReference type="InterPro" id="IPR019632">
    <property type="entry name" value="DUF2497"/>
</dbReference>
<feature type="compositionally biased region" description="Pro residues" evidence="1">
    <location>
        <begin position="67"/>
        <end position="81"/>
    </location>
</feature>
<protein>
    <recommendedName>
        <fullName evidence="4">Cell pole-organizing protein PopZ</fullName>
    </recommendedName>
</protein>
<dbReference type="Pfam" id="PF10691">
    <property type="entry name" value="DUF2497"/>
    <property type="match status" value="1"/>
</dbReference>
<dbReference type="Proteomes" id="UP000190092">
    <property type="component" value="Unassembled WGS sequence"/>
</dbReference>
<evidence type="ECO:0000256" key="1">
    <source>
        <dbReference type="SAM" id="MobiDB-lite"/>
    </source>
</evidence>
<accession>A0A1T4L5G9</accession>
<feature type="region of interest" description="Disordered" evidence="1">
    <location>
        <begin position="1"/>
        <end position="104"/>
    </location>
</feature>
<keyword evidence="3" id="KW-1185">Reference proteome</keyword>
<name>A0A1T4L5G9_9HYPH</name>
<evidence type="ECO:0000313" key="3">
    <source>
        <dbReference type="Proteomes" id="UP000190092"/>
    </source>
</evidence>
<dbReference type="AlphaFoldDB" id="A0A1T4L5G9"/>
<proteinExistence type="predicted"/>
<feature type="compositionally biased region" description="Pro residues" evidence="1">
    <location>
        <begin position="37"/>
        <end position="48"/>
    </location>
</feature>
<dbReference type="OrthoDB" id="7189469at2"/>
<dbReference type="STRING" id="225324.SAMN02745126_01350"/>
<reference evidence="3" key="1">
    <citation type="submission" date="2017-02" db="EMBL/GenBank/DDBJ databases">
        <authorList>
            <person name="Varghese N."/>
            <person name="Submissions S."/>
        </authorList>
    </citation>
    <scope>NUCLEOTIDE SEQUENCE [LARGE SCALE GENOMIC DNA]</scope>
    <source>
        <strain evidence="3">ATCC 27094</strain>
    </source>
</reference>
<organism evidence="2 3">
    <name type="scientific">Enhydrobacter aerosaccus</name>
    <dbReference type="NCBI Taxonomy" id="225324"/>
    <lineage>
        <taxon>Bacteria</taxon>
        <taxon>Pseudomonadati</taxon>
        <taxon>Pseudomonadota</taxon>
        <taxon>Alphaproteobacteria</taxon>
        <taxon>Hyphomicrobiales</taxon>
        <taxon>Enhydrobacter</taxon>
    </lineage>
</organism>
<evidence type="ECO:0008006" key="4">
    <source>
        <dbReference type="Google" id="ProtNLM"/>
    </source>
</evidence>
<dbReference type="RefSeq" id="WP_085932993.1">
    <property type="nucleotide sequence ID" value="NZ_FUWJ01000001.1"/>
</dbReference>
<sequence>MSEGRNANNDPSMDDILASIRKIISDDEARAQVGEPPSQPAGDLPPAPAGAGQEDVLILTQLVGEPPASPAAQPIPIPVPPTESVSASTMSQTNPEPSEPLIGSSVAGATSSAFDRLNQAVQDSVPPPMAASPGPALGDGGKTIEEMVKEMLRPMLKDWLDQNLPPIVERYVEREIVRLTRR</sequence>
<feature type="compositionally biased region" description="Polar residues" evidence="1">
    <location>
        <begin position="1"/>
        <end position="11"/>
    </location>
</feature>
<gene>
    <name evidence="2" type="ORF">SAMN02745126_01350</name>
</gene>
<dbReference type="EMBL" id="FUWJ01000001">
    <property type="protein sequence ID" value="SJZ49760.1"/>
    <property type="molecule type" value="Genomic_DNA"/>
</dbReference>